<comment type="subunit">
    <text evidence="4">Heterodimer with IL12A; disulfide-linked. The heterodimer is known as interleukin IL-12.</text>
</comment>
<evidence type="ECO:0000256" key="2">
    <source>
        <dbReference type="ARBA" id="ARBA00023157"/>
    </source>
</evidence>
<dbReference type="InterPro" id="IPR050676">
    <property type="entry name" value="IL-12"/>
</dbReference>
<dbReference type="GO" id="GO:0005615">
    <property type="term" value="C:extracellular space"/>
    <property type="evidence" value="ECO:0007669"/>
    <property type="project" value="UniProtKB-KW"/>
</dbReference>
<dbReference type="PANTHER" id="PTHR48485:SF4">
    <property type="entry name" value="INTERLEUKIN-12 SUBUNIT BETA"/>
    <property type="match status" value="1"/>
</dbReference>
<dbReference type="InterPro" id="IPR015528">
    <property type="entry name" value="IL-12_beta"/>
</dbReference>
<dbReference type="InterPro" id="IPR036116">
    <property type="entry name" value="FN3_sf"/>
</dbReference>
<dbReference type="PANTHER" id="PTHR48485">
    <property type="entry name" value="INTERLEUKIN-12 SUBUNIT BETA-RELATED"/>
    <property type="match status" value="1"/>
</dbReference>
<dbReference type="InterPro" id="IPR007110">
    <property type="entry name" value="Ig-like_dom"/>
</dbReference>
<dbReference type="RefSeq" id="XP_028315793.1">
    <property type="nucleotide sequence ID" value="XM_028459992.1"/>
</dbReference>
<dbReference type="Ensembl" id="ENSGWIT00000003215.1">
    <property type="protein sequence ID" value="ENSGWIP00000002970.1"/>
    <property type="gene ID" value="ENSGWIG00000001646.1"/>
</dbReference>
<reference evidence="6" key="1">
    <citation type="submission" date="2020-06" db="EMBL/GenBank/DDBJ databases">
        <authorList>
            <consortium name="Wellcome Sanger Institute Data Sharing"/>
        </authorList>
    </citation>
    <scope>NUCLEOTIDE SEQUENCE [LARGE SCALE GENOMIC DNA]</scope>
</reference>
<evidence type="ECO:0000259" key="5">
    <source>
        <dbReference type="PROSITE" id="PS50835"/>
    </source>
</evidence>
<keyword evidence="1 4" id="KW-0732">Signal</keyword>
<feature type="domain" description="Ig-like" evidence="5">
    <location>
        <begin position="28"/>
        <end position="88"/>
    </location>
</feature>
<name>A0A8C5D8H8_GOUWI</name>
<proteinExistence type="inferred from homology"/>
<comment type="similarity">
    <text evidence="4">Belongs to the IL-12B family.</text>
</comment>
<dbReference type="CTD" id="445373"/>
<dbReference type="PRINTS" id="PR01928">
    <property type="entry name" value="INTRLEUKN12B"/>
</dbReference>
<evidence type="ECO:0000256" key="4">
    <source>
        <dbReference type="RuleBase" id="RU281113"/>
    </source>
</evidence>
<evidence type="ECO:0000313" key="6">
    <source>
        <dbReference type="Ensembl" id="ENSGWIP00000002970.1"/>
    </source>
</evidence>
<feature type="signal peptide" evidence="4">
    <location>
        <begin position="1"/>
        <end position="18"/>
    </location>
</feature>
<dbReference type="OrthoDB" id="8670716at2759"/>
<accession>A0A8C5D8H8</accession>
<evidence type="ECO:0000256" key="3">
    <source>
        <dbReference type="ARBA" id="ARBA00023180"/>
    </source>
</evidence>
<keyword evidence="4" id="KW-0202">Cytokine</keyword>
<dbReference type="GeneID" id="114471289"/>
<dbReference type="InterPro" id="IPR019482">
    <property type="entry name" value="IL-12_beta_cen-dom"/>
</dbReference>
<sequence>MKTFILSVIFAFFRFTLQNPQSFWTLYPNILVLEVNGSLGHHRLTCLENTTIHQKDIYWKKNGVNETQTGNFYSVVLEESLGGGNYTCHSVDRSVLNHTMVLIKVDKKQRILVKDGNDDYVKCSTQNYSGGFQCSWTWDRIRVGKVAFIRVGRFSDTRCSVDTRDQKWTCSSGENAFNCWVEDSGKAISCQDKQHCPYAEESRPIHLTIFVRSQLFLLENYSKQFHLSEIVKPDKVRIRKVNTTLIEWSYPSSWSRPHSYFPLTFQIALFRRRCKDCVDFCSMSNASKVMVVNNYNSSQFQIKPWARSVCVRAKDAFCNSPWSEWSHIRMKRNKKNNKRNKYGRHTN</sequence>
<organism evidence="6 7">
    <name type="scientific">Gouania willdenowi</name>
    <name type="common">Blunt-snouted clingfish</name>
    <name type="synonym">Lepadogaster willdenowi</name>
    <dbReference type="NCBI Taxonomy" id="441366"/>
    <lineage>
        <taxon>Eukaryota</taxon>
        <taxon>Metazoa</taxon>
        <taxon>Chordata</taxon>
        <taxon>Craniata</taxon>
        <taxon>Vertebrata</taxon>
        <taxon>Euteleostomi</taxon>
        <taxon>Actinopterygii</taxon>
        <taxon>Neopterygii</taxon>
        <taxon>Teleostei</taxon>
        <taxon>Neoteleostei</taxon>
        <taxon>Acanthomorphata</taxon>
        <taxon>Ovalentaria</taxon>
        <taxon>Blenniimorphae</taxon>
        <taxon>Blenniiformes</taxon>
        <taxon>Gobiesocoidei</taxon>
        <taxon>Gobiesocidae</taxon>
        <taxon>Gobiesocinae</taxon>
        <taxon>Gouania</taxon>
    </lineage>
</organism>
<dbReference type="GO" id="GO:0005125">
    <property type="term" value="F:cytokine activity"/>
    <property type="evidence" value="ECO:0007669"/>
    <property type="project" value="UniProtKB-KW"/>
</dbReference>
<evidence type="ECO:0000256" key="1">
    <source>
        <dbReference type="ARBA" id="ARBA00022729"/>
    </source>
</evidence>
<evidence type="ECO:0000313" key="7">
    <source>
        <dbReference type="Proteomes" id="UP000694680"/>
    </source>
</evidence>
<dbReference type="RefSeq" id="XP_028315794.1">
    <property type="nucleotide sequence ID" value="XM_028459993.1"/>
</dbReference>
<keyword evidence="7" id="KW-1185">Reference proteome</keyword>
<dbReference type="AlphaFoldDB" id="A0A8C5D8H8"/>
<dbReference type="PIRSF" id="PIRSF038007">
    <property type="entry name" value="IL_12_beta"/>
    <property type="match status" value="1"/>
</dbReference>
<dbReference type="Gene3D" id="2.60.40.10">
    <property type="entry name" value="Immunoglobulins"/>
    <property type="match status" value="2"/>
</dbReference>
<dbReference type="Proteomes" id="UP000694680">
    <property type="component" value="Chromosome 10"/>
</dbReference>
<reference evidence="6" key="3">
    <citation type="submission" date="2025-09" db="UniProtKB">
        <authorList>
            <consortium name="Ensembl"/>
        </authorList>
    </citation>
    <scope>IDENTIFICATION</scope>
</reference>
<keyword evidence="4" id="KW-0393">Immunoglobulin domain</keyword>
<dbReference type="GO" id="GO:0004896">
    <property type="term" value="F:cytokine receptor activity"/>
    <property type="evidence" value="ECO:0007669"/>
    <property type="project" value="UniProtKB-UniRule"/>
</dbReference>
<protein>
    <recommendedName>
        <fullName evidence="4">Interleukin-12 subunit beta</fullName>
        <shortName evidence="4">IL-12B</shortName>
    </recommendedName>
    <alternativeName>
        <fullName evidence="4">Cytotoxic lymphocyte maturation factor 40 kDa subunit</fullName>
    </alternativeName>
    <alternativeName>
        <fullName evidence="4">IL-12 subunit p40</fullName>
    </alternativeName>
</protein>
<gene>
    <name evidence="6" type="primary">il12ba</name>
    <name evidence="4" type="synonym">IL12B</name>
</gene>
<dbReference type="InterPro" id="IPR013783">
    <property type="entry name" value="Ig-like_fold"/>
</dbReference>
<reference evidence="6" key="2">
    <citation type="submission" date="2025-08" db="UniProtKB">
        <authorList>
            <consortium name="Ensembl"/>
        </authorList>
    </citation>
    <scope>IDENTIFICATION</scope>
</reference>
<comment type="subcellular location">
    <subcellularLocation>
        <location evidence="4">Secreted</location>
    </subcellularLocation>
</comment>
<keyword evidence="2" id="KW-1015">Disulfide bond</keyword>
<keyword evidence="3 4" id="KW-0325">Glycoprotein</keyword>
<keyword evidence="4" id="KW-0964">Secreted</keyword>
<dbReference type="PROSITE" id="PS50835">
    <property type="entry name" value="IG_LIKE"/>
    <property type="match status" value="1"/>
</dbReference>
<dbReference type="Pfam" id="PF10420">
    <property type="entry name" value="IL12p40_C"/>
    <property type="match status" value="1"/>
</dbReference>
<feature type="chain" id="PRO_5034801420" description="Interleukin-12 subunit beta" evidence="4">
    <location>
        <begin position="19"/>
        <end position="347"/>
    </location>
</feature>
<dbReference type="SUPFAM" id="SSF49265">
    <property type="entry name" value="Fibronectin type III"/>
    <property type="match status" value="2"/>
</dbReference>